<feature type="region of interest" description="Disordered" evidence="1">
    <location>
        <begin position="361"/>
        <end position="383"/>
    </location>
</feature>
<accession>A0AAN8CF26</accession>
<gene>
    <name evidence="3" type="ORF">CesoFtcFv8_007633</name>
</gene>
<dbReference type="PROSITE" id="PS50011">
    <property type="entry name" value="PROTEIN_KINASE_DOM"/>
    <property type="match status" value="1"/>
</dbReference>
<dbReference type="InterPro" id="IPR001245">
    <property type="entry name" value="Ser-Thr/Tyr_kinase_cat_dom"/>
</dbReference>
<dbReference type="GO" id="GO:0004706">
    <property type="term" value="F:JUN kinase kinase kinase activity"/>
    <property type="evidence" value="ECO:0007669"/>
    <property type="project" value="TreeGrafter"/>
</dbReference>
<dbReference type="GO" id="GO:0043123">
    <property type="term" value="P:positive regulation of canonical NF-kappaB signal transduction"/>
    <property type="evidence" value="ECO:0007669"/>
    <property type="project" value="UniProtKB-ARBA"/>
</dbReference>
<dbReference type="InterPro" id="IPR011009">
    <property type="entry name" value="Kinase-like_dom_sf"/>
</dbReference>
<name>A0AAN8CF26_9TELE</name>
<dbReference type="InterPro" id="IPR051681">
    <property type="entry name" value="Ser/Thr_Kinases-Pseudokinases"/>
</dbReference>
<dbReference type="EMBL" id="JAULUE010002051">
    <property type="protein sequence ID" value="KAK5902375.1"/>
    <property type="molecule type" value="Genomic_DNA"/>
</dbReference>
<dbReference type="SUPFAM" id="SSF56112">
    <property type="entry name" value="Protein kinase-like (PK-like)"/>
    <property type="match status" value="1"/>
</dbReference>
<dbReference type="Gene3D" id="1.10.533.10">
    <property type="entry name" value="Death Domain, Fas"/>
    <property type="match status" value="1"/>
</dbReference>
<dbReference type="Proteomes" id="UP001335648">
    <property type="component" value="Unassembled WGS sequence"/>
</dbReference>
<dbReference type="InterPro" id="IPR011029">
    <property type="entry name" value="DEATH-like_dom_sf"/>
</dbReference>
<proteinExistence type="predicted"/>
<dbReference type="Pfam" id="PF07714">
    <property type="entry name" value="PK_Tyr_Ser-Thr"/>
    <property type="match status" value="1"/>
</dbReference>
<dbReference type="InterPro" id="IPR000719">
    <property type="entry name" value="Prot_kinase_dom"/>
</dbReference>
<dbReference type="SMART" id="SM00220">
    <property type="entry name" value="S_TKc"/>
    <property type="match status" value="1"/>
</dbReference>
<dbReference type="InterPro" id="IPR008271">
    <property type="entry name" value="Ser/Thr_kinase_AS"/>
</dbReference>
<evidence type="ECO:0000259" key="2">
    <source>
        <dbReference type="PROSITE" id="PS50011"/>
    </source>
</evidence>
<dbReference type="AlphaFoldDB" id="A0AAN8CF26"/>
<comment type="caution">
    <text evidence="3">The sequence shown here is derived from an EMBL/GenBank/DDBJ whole genome shotgun (WGS) entry which is preliminary data.</text>
</comment>
<dbReference type="GO" id="GO:0005524">
    <property type="term" value="F:ATP binding"/>
    <property type="evidence" value="ECO:0007669"/>
    <property type="project" value="InterPro"/>
</dbReference>
<organism evidence="3 4">
    <name type="scientific">Champsocephalus esox</name>
    <name type="common">pike icefish</name>
    <dbReference type="NCBI Taxonomy" id="159716"/>
    <lineage>
        <taxon>Eukaryota</taxon>
        <taxon>Metazoa</taxon>
        <taxon>Chordata</taxon>
        <taxon>Craniata</taxon>
        <taxon>Vertebrata</taxon>
        <taxon>Euteleostomi</taxon>
        <taxon>Actinopterygii</taxon>
        <taxon>Neopterygii</taxon>
        <taxon>Teleostei</taxon>
        <taxon>Neoteleostei</taxon>
        <taxon>Acanthomorphata</taxon>
        <taxon>Eupercaria</taxon>
        <taxon>Perciformes</taxon>
        <taxon>Notothenioidei</taxon>
        <taxon>Channichthyidae</taxon>
        <taxon>Champsocephalus</taxon>
    </lineage>
</organism>
<evidence type="ECO:0000313" key="3">
    <source>
        <dbReference type="EMBL" id="KAK5902375.1"/>
    </source>
</evidence>
<evidence type="ECO:0000313" key="4">
    <source>
        <dbReference type="Proteomes" id="UP001335648"/>
    </source>
</evidence>
<dbReference type="Gene3D" id="1.10.510.10">
    <property type="entry name" value="Transferase(Phosphotransferase) domain 1"/>
    <property type="match status" value="1"/>
</dbReference>
<reference evidence="3 4" key="1">
    <citation type="journal article" date="2023" name="Mol. Biol. Evol.">
        <title>Genomics of Secondarily Temperate Adaptation in the Only Non-Antarctic Icefish.</title>
        <authorList>
            <person name="Rivera-Colon A.G."/>
            <person name="Rayamajhi N."/>
            <person name="Minhas B.F."/>
            <person name="Madrigal G."/>
            <person name="Bilyk K.T."/>
            <person name="Yoon V."/>
            <person name="Hune M."/>
            <person name="Gregory S."/>
            <person name="Cheng C.H.C."/>
            <person name="Catchen J.M."/>
        </authorList>
    </citation>
    <scope>NUCLEOTIDE SEQUENCE [LARGE SCALE GENOMIC DNA]</scope>
    <source>
        <strain evidence="3">JC2023a</strain>
    </source>
</reference>
<dbReference type="GO" id="GO:0031349">
    <property type="term" value="P:positive regulation of defense response"/>
    <property type="evidence" value="ECO:0007669"/>
    <property type="project" value="UniProtKB-ARBA"/>
</dbReference>
<dbReference type="PANTHER" id="PTHR44329:SF297">
    <property type="entry name" value="RECEPTOR-INTERACTING SERINE_THREONINE-PROTEIN KINASE 3"/>
    <property type="match status" value="1"/>
</dbReference>
<dbReference type="PANTHER" id="PTHR44329">
    <property type="entry name" value="SERINE/THREONINE-PROTEIN KINASE TNNI3K-RELATED"/>
    <property type="match status" value="1"/>
</dbReference>
<keyword evidence="4" id="KW-1185">Reference proteome</keyword>
<dbReference type="GO" id="GO:0009893">
    <property type="term" value="P:positive regulation of metabolic process"/>
    <property type="evidence" value="ECO:0007669"/>
    <property type="project" value="UniProtKB-ARBA"/>
</dbReference>
<evidence type="ECO:0000256" key="1">
    <source>
        <dbReference type="SAM" id="MobiDB-lite"/>
    </source>
</evidence>
<protein>
    <recommendedName>
        <fullName evidence="2">Protein kinase domain-containing protein</fullName>
    </recommendedName>
</protein>
<dbReference type="PROSITE" id="PS00108">
    <property type="entry name" value="PROTEIN_KINASE_ST"/>
    <property type="match status" value="1"/>
</dbReference>
<feature type="domain" description="Protein kinase" evidence="2">
    <location>
        <begin position="71"/>
        <end position="342"/>
    </location>
</feature>
<sequence length="499" mass="55225">MDSCGKEIFLEGLSPLSSSSSLRNLLTFVQMKSCDWPSLSVSSPTSLCLSGIHVQQEMALRSRKIYGDECFEKWEFVSSGGFGQVFKARQKDLGIDVAIKILHDGYSSSMILRDEAKYMDMASFKFVVRLYGMYQGCLPGKGPSTQQGIVMEFMEGGSVQSLQEYLRGPPRWPLVFRLSHEVAQGMNFIHKENLMHQDLKPSNVLLNDNLNAKIADFGLSRVSASASNSNKETTGAIGGSYKYMPPEALESASYEPVRSFDVYSYGILLWTIATGKDPYPLGNYDRVASSIPQGHRPCCKEIEQMKVDGLKELILLMKRCWDGSPNKRPTFIQCLDDTEKVLSMHSTRIHGAVGQVKRLMSPNSKTSNTSGATNVSLQTAEESTNNSVDFGRITETGRSFSQVCASTKTMSIEDKATFVDRNQVKLIQDVSEVMAIAEALGDMVHRETLSKIGRQDTPSRDKMRALYHGPLLSGGDKVKAAFYDALKAQHPHLVERLGG</sequence>